<evidence type="ECO:0000259" key="1">
    <source>
        <dbReference type="Pfam" id="PF19701"/>
    </source>
</evidence>
<reference evidence="2 3" key="1">
    <citation type="submission" date="2016-10" db="EMBL/GenBank/DDBJ databases">
        <authorList>
            <person name="de Groot N.N."/>
        </authorList>
    </citation>
    <scope>NUCLEOTIDE SEQUENCE [LARGE SCALE GENOMIC DNA]</scope>
    <source>
        <strain evidence="2 3">DSM 43941</strain>
    </source>
</reference>
<dbReference type="RefSeq" id="WP_092544645.1">
    <property type="nucleotide sequence ID" value="NZ_BOMJ01000092.1"/>
</dbReference>
<dbReference type="Proteomes" id="UP000198688">
    <property type="component" value="Chromosome I"/>
</dbReference>
<protein>
    <recommendedName>
        <fullName evidence="1">DUF6199 domain-containing protein</fullName>
    </recommendedName>
</protein>
<keyword evidence="3" id="KW-1185">Reference proteome</keyword>
<dbReference type="OrthoDB" id="4382237at2"/>
<dbReference type="EMBL" id="LT629758">
    <property type="protein sequence ID" value="SDT14366.1"/>
    <property type="molecule type" value="Genomic_DNA"/>
</dbReference>
<dbReference type="AlphaFoldDB" id="A0A1H1Y031"/>
<organism evidence="2 3">
    <name type="scientific">Actinoplanes derwentensis</name>
    <dbReference type="NCBI Taxonomy" id="113562"/>
    <lineage>
        <taxon>Bacteria</taxon>
        <taxon>Bacillati</taxon>
        <taxon>Actinomycetota</taxon>
        <taxon>Actinomycetes</taxon>
        <taxon>Micromonosporales</taxon>
        <taxon>Micromonosporaceae</taxon>
        <taxon>Actinoplanes</taxon>
    </lineage>
</organism>
<dbReference type="Pfam" id="PF19701">
    <property type="entry name" value="DUF6199"/>
    <property type="match status" value="1"/>
</dbReference>
<proteinExistence type="predicted"/>
<sequence>MDGLVLILIPVAAMLLWSVISPRSQWRILAAWSYRDPEANEPSDAAFALTRLGSVVMLAVLVWQVIGLATDSADTDARPAPTPVTSAEAAEQLRSQFGVAHATVVTVPVLTAQPASAGRVKILRHRVVDAAAPPAYVAPALTGQTGTWLVLGVRADVPPAGVRINDIPGPVYVSVFAGCDAACPSEPVASGENFYLVTVRLGEPLARRLVFDGSTGRPAP</sequence>
<dbReference type="InterPro" id="IPR045679">
    <property type="entry name" value="DUF6199"/>
</dbReference>
<evidence type="ECO:0000313" key="3">
    <source>
        <dbReference type="Proteomes" id="UP000198688"/>
    </source>
</evidence>
<feature type="domain" description="DUF6199" evidence="1">
    <location>
        <begin position="8"/>
        <end position="66"/>
    </location>
</feature>
<evidence type="ECO:0000313" key="2">
    <source>
        <dbReference type="EMBL" id="SDT14366.1"/>
    </source>
</evidence>
<name>A0A1H1Y031_9ACTN</name>
<gene>
    <name evidence="2" type="ORF">SAMN04489716_2641</name>
</gene>
<accession>A0A1H1Y031</accession>
<dbReference type="STRING" id="113562.SAMN04489716_2641"/>